<name>A0A5B7JSZ9_PORTR</name>
<gene>
    <name evidence="1" type="ORF">E2C01_093042</name>
</gene>
<organism evidence="1 2">
    <name type="scientific">Portunus trituberculatus</name>
    <name type="common">Swimming crab</name>
    <name type="synonym">Neptunus trituberculatus</name>
    <dbReference type="NCBI Taxonomy" id="210409"/>
    <lineage>
        <taxon>Eukaryota</taxon>
        <taxon>Metazoa</taxon>
        <taxon>Ecdysozoa</taxon>
        <taxon>Arthropoda</taxon>
        <taxon>Crustacea</taxon>
        <taxon>Multicrustacea</taxon>
        <taxon>Malacostraca</taxon>
        <taxon>Eumalacostraca</taxon>
        <taxon>Eucarida</taxon>
        <taxon>Decapoda</taxon>
        <taxon>Pleocyemata</taxon>
        <taxon>Brachyura</taxon>
        <taxon>Eubrachyura</taxon>
        <taxon>Portunoidea</taxon>
        <taxon>Portunidae</taxon>
        <taxon>Portuninae</taxon>
        <taxon>Portunus</taxon>
    </lineage>
</organism>
<reference evidence="1 2" key="1">
    <citation type="submission" date="2019-05" db="EMBL/GenBank/DDBJ databases">
        <title>Another draft genome of Portunus trituberculatus and its Hox gene families provides insights of decapod evolution.</title>
        <authorList>
            <person name="Jeong J.-H."/>
            <person name="Song I."/>
            <person name="Kim S."/>
            <person name="Choi T."/>
            <person name="Kim D."/>
            <person name="Ryu S."/>
            <person name="Kim W."/>
        </authorList>
    </citation>
    <scope>NUCLEOTIDE SEQUENCE [LARGE SCALE GENOMIC DNA]</scope>
    <source>
        <tissue evidence="1">Muscle</tissue>
    </source>
</reference>
<comment type="caution">
    <text evidence="1">The sequence shown here is derived from an EMBL/GenBank/DDBJ whole genome shotgun (WGS) entry which is preliminary data.</text>
</comment>
<dbReference type="Proteomes" id="UP000324222">
    <property type="component" value="Unassembled WGS sequence"/>
</dbReference>
<keyword evidence="2" id="KW-1185">Reference proteome</keyword>
<dbReference type="EMBL" id="VSRR010111138">
    <property type="protein sequence ID" value="MPC97715.1"/>
    <property type="molecule type" value="Genomic_DNA"/>
</dbReference>
<protein>
    <submittedName>
        <fullName evidence="1">Uncharacterized protein</fullName>
    </submittedName>
</protein>
<evidence type="ECO:0000313" key="2">
    <source>
        <dbReference type="Proteomes" id="UP000324222"/>
    </source>
</evidence>
<proteinExistence type="predicted"/>
<dbReference type="AlphaFoldDB" id="A0A5B7JSZ9"/>
<sequence>MGSNHSLIALVMGQQPKEEMVGDAMVRGVVKVTLR</sequence>
<evidence type="ECO:0000313" key="1">
    <source>
        <dbReference type="EMBL" id="MPC97715.1"/>
    </source>
</evidence>
<accession>A0A5B7JSZ9</accession>